<organism evidence="1 2">
    <name type="scientific">Rufibacter quisquiliarum</name>
    <dbReference type="NCBI Taxonomy" id="1549639"/>
    <lineage>
        <taxon>Bacteria</taxon>
        <taxon>Pseudomonadati</taxon>
        <taxon>Bacteroidota</taxon>
        <taxon>Cytophagia</taxon>
        <taxon>Cytophagales</taxon>
        <taxon>Hymenobacteraceae</taxon>
        <taxon>Rufibacter</taxon>
    </lineage>
</organism>
<proteinExistence type="predicted"/>
<sequence length="145" mass="16003">MKLSIIFGLLIIFCSKPIFEQEGKLGSVKGTLCYPGHYIPQMNVYIKNAKTGNVYKTLVKENKKTFQFSNIPTGTYVAYAYTVKKTFTDSNGNSSKGSGGYTKMVPCGLSVNCKDHTLIEFKVIAAKTTSNIEICDWYGATVPNE</sequence>
<name>A0A839GJY3_9BACT</name>
<dbReference type="Proteomes" id="UP000563094">
    <property type="component" value="Unassembled WGS sequence"/>
</dbReference>
<gene>
    <name evidence="1" type="ORF">FHS90_004650</name>
</gene>
<dbReference type="RefSeq" id="WP_182514617.1">
    <property type="nucleotide sequence ID" value="NZ_JACJIQ010000040.1"/>
</dbReference>
<reference evidence="1 2" key="1">
    <citation type="submission" date="2020-08" db="EMBL/GenBank/DDBJ databases">
        <title>Genomic Encyclopedia of Type Strains, Phase IV (KMG-IV): sequencing the most valuable type-strain genomes for metagenomic binning, comparative biology and taxonomic classification.</title>
        <authorList>
            <person name="Goeker M."/>
        </authorList>
    </citation>
    <scope>NUCLEOTIDE SEQUENCE [LARGE SCALE GENOMIC DNA]</scope>
    <source>
        <strain evidence="1 2">DSM 29854</strain>
    </source>
</reference>
<evidence type="ECO:0008006" key="3">
    <source>
        <dbReference type="Google" id="ProtNLM"/>
    </source>
</evidence>
<dbReference type="EMBL" id="JACJIQ010000040">
    <property type="protein sequence ID" value="MBA9079904.1"/>
    <property type="molecule type" value="Genomic_DNA"/>
</dbReference>
<evidence type="ECO:0000313" key="2">
    <source>
        <dbReference type="Proteomes" id="UP000563094"/>
    </source>
</evidence>
<dbReference type="AlphaFoldDB" id="A0A839GJY3"/>
<keyword evidence="2" id="KW-1185">Reference proteome</keyword>
<evidence type="ECO:0000313" key="1">
    <source>
        <dbReference type="EMBL" id="MBA9079904.1"/>
    </source>
</evidence>
<accession>A0A839GJY3</accession>
<protein>
    <recommendedName>
        <fullName evidence="3">Carboxypeptidase regulatory-like domain-containing protein</fullName>
    </recommendedName>
</protein>
<comment type="caution">
    <text evidence="1">The sequence shown here is derived from an EMBL/GenBank/DDBJ whole genome shotgun (WGS) entry which is preliminary data.</text>
</comment>